<feature type="binding site" evidence="11">
    <location>
        <position position="17"/>
    </location>
    <ligand>
        <name>Mg(2+)</name>
        <dbReference type="ChEBI" id="CHEBI:18420"/>
    </ligand>
</feature>
<dbReference type="CDD" id="cd00464">
    <property type="entry name" value="SK"/>
    <property type="match status" value="1"/>
</dbReference>
<keyword evidence="7 11" id="KW-0418">Kinase</keyword>
<dbReference type="SUPFAM" id="SSF52540">
    <property type="entry name" value="P-loop containing nucleoside triphosphate hydrolases"/>
    <property type="match status" value="1"/>
</dbReference>
<keyword evidence="11" id="KW-0460">Magnesium</keyword>
<evidence type="ECO:0000256" key="6">
    <source>
        <dbReference type="ARBA" id="ARBA00022741"/>
    </source>
</evidence>
<evidence type="ECO:0000256" key="8">
    <source>
        <dbReference type="ARBA" id="ARBA00022840"/>
    </source>
</evidence>
<comment type="subcellular location">
    <subcellularLocation>
        <location evidence="11">Cytoplasm</location>
    </subcellularLocation>
</comment>
<dbReference type="AlphaFoldDB" id="A0AA96RHQ0"/>
<feature type="binding site" evidence="11">
    <location>
        <position position="119"/>
    </location>
    <ligand>
        <name>ATP</name>
        <dbReference type="ChEBI" id="CHEBI:30616"/>
    </ligand>
</feature>
<dbReference type="GO" id="GO:0005829">
    <property type="term" value="C:cytosol"/>
    <property type="evidence" value="ECO:0007669"/>
    <property type="project" value="TreeGrafter"/>
</dbReference>
<feature type="binding site" evidence="11">
    <location>
        <position position="59"/>
    </location>
    <ligand>
        <name>substrate</name>
    </ligand>
</feature>
<dbReference type="InterPro" id="IPR000623">
    <property type="entry name" value="Shikimate_kinase/TSH1"/>
</dbReference>
<gene>
    <name evidence="11" type="primary">aroK</name>
    <name evidence="12" type="ORF">MJA45_11560</name>
</gene>
<evidence type="ECO:0000256" key="7">
    <source>
        <dbReference type="ARBA" id="ARBA00022777"/>
    </source>
</evidence>
<dbReference type="GO" id="GO:0000287">
    <property type="term" value="F:magnesium ion binding"/>
    <property type="evidence" value="ECO:0007669"/>
    <property type="project" value="UniProtKB-UniRule"/>
</dbReference>
<evidence type="ECO:0000256" key="11">
    <source>
        <dbReference type="HAMAP-Rule" id="MF_00109"/>
    </source>
</evidence>
<keyword evidence="5 11" id="KW-0808">Transferase</keyword>
<evidence type="ECO:0000256" key="1">
    <source>
        <dbReference type="ARBA" id="ARBA00004842"/>
    </source>
</evidence>
<dbReference type="GO" id="GO:0009423">
    <property type="term" value="P:chorismate biosynthetic process"/>
    <property type="evidence" value="ECO:0007669"/>
    <property type="project" value="UniProtKB-UniRule"/>
</dbReference>
<dbReference type="Gene3D" id="3.40.50.300">
    <property type="entry name" value="P-loop containing nucleotide triphosphate hydrolases"/>
    <property type="match status" value="1"/>
</dbReference>
<feature type="binding site" evidence="11">
    <location>
        <begin position="13"/>
        <end position="18"/>
    </location>
    <ligand>
        <name>ATP</name>
        <dbReference type="ChEBI" id="CHEBI:30616"/>
    </ligand>
</feature>
<dbReference type="GO" id="GO:0008652">
    <property type="term" value="P:amino acid biosynthetic process"/>
    <property type="evidence" value="ECO:0007669"/>
    <property type="project" value="UniProtKB-KW"/>
</dbReference>
<keyword evidence="11" id="KW-0963">Cytoplasm</keyword>
<sequence>MNKNNIILIGFMGTGKTTLGRRVAERLGWAFVDMDERIEEKEERGIPSIFESQGEDYFRRVETAVLAELAEGTNQVISTGGGCVLREENRRLMAAAGTIVALKASPRTIVDRVRGDANRPLLQGDLEQRVAGLLEQRKEAYDFADLTLMTDERSLEEMVEELAALAAGK</sequence>
<evidence type="ECO:0000256" key="3">
    <source>
        <dbReference type="ARBA" id="ARBA00012154"/>
    </source>
</evidence>
<comment type="similarity">
    <text evidence="2 11">Belongs to the shikimate kinase family.</text>
</comment>
<feature type="binding site" evidence="11">
    <location>
        <position position="81"/>
    </location>
    <ligand>
        <name>substrate</name>
    </ligand>
</feature>
<evidence type="ECO:0000256" key="2">
    <source>
        <dbReference type="ARBA" id="ARBA00006997"/>
    </source>
</evidence>
<dbReference type="PROSITE" id="PS01128">
    <property type="entry name" value="SHIKIMATE_KINASE"/>
    <property type="match status" value="1"/>
</dbReference>
<keyword evidence="6 11" id="KW-0547">Nucleotide-binding</keyword>
<evidence type="ECO:0000256" key="9">
    <source>
        <dbReference type="ARBA" id="ARBA00023141"/>
    </source>
</evidence>
<accession>A0AA96RHQ0</accession>
<dbReference type="InterPro" id="IPR027417">
    <property type="entry name" value="P-loop_NTPase"/>
</dbReference>
<dbReference type="GO" id="GO:0009073">
    <property type="term" value="P:aromatic amino acid family biosynthetic process"/>
    <property type="evidence" value="ECO:0007669"/>
    <property type="project" value="UniProtKB-KW"/>
</dbReference>
<keyword evidence="11" id="KW-0479">Metal-binding</keyword>
<name>A0AA96RHQ0_9BACL</name>
<dbReference type="PRINTS" id="PR01100">
    <property type="entry name" value="SHIKIMTKNASE"/>
</dbReference>
<dbReference type="InterPro" id="IPR031322">
    <property type="entry name" value="Shikimate/glucono_kinase"/>
</dbReference>
<feature type="binding site" evidence="11">
    <location>
        <position position="35"/>
    </location>
    <ligand>
        <name>substrate</name>
    </ligand>
</feature>
<keyword evidence="9 11" id="KW-0057">Aromatic amino acid biosynthesis</keyword>
<comment type="function">
    <text evidence="11">Catalyzes the specific phosphorylation of the 3-hydroxyl group of shikimic acid using ATP as a cosubstrate.</text>
</comment>
<comment type="cofactor">
    <cofactor evidence="11">
        <name>Mg(2+)</name>
        <dbReference type="ChEBI" id="CHEBI:18420"/>
    </cofactor>
    <text evidence="11">Binds 1 Mg(2+) ion per subunit.</text>
</comment>
<dbReference type="Pfam" id="PF01202">
    <property type="entry name" value="SKI"/>
    <property type="match status" value="1"/>
</dbReference>
<dbReference type="Proteomes" id="UP001305702">
    <property type="component" value="Chromosome"/>
</dbReference>
<protein>
    <recommendedName>
        <fullName evidence="3 11">Shikimate kinase</fullName>
        <shortName evidence="11">SK</shortName>
        <ecNumber evidence="3 11">2.7.1.71</ecNumber>
    </recommendedName>
</protein>
<reference evidence="12 13" key="1">
    <citation type="submission" date="2022-02" db="EMBL/GenBank/DDBJ databases">
        <title>Paenibacillus sp. MBLB1776 Whole Genome Shotgun Sequencing.</title>
        <authorList>
            <person name="Hwang C.Y."/>
            <person name="Cho E.-S."/>
            <person name="Seo M.-J."/>
        </authorList>
    </citation>
    <scope>NUCLEOTIDE SEQUENCE [LARGE SCALE GENOMIC DNA]</scope>
    <source>
        <strain evidence="12 13">MBLB1776</strain>
    </source>
</reference>
<comment type="pathway">
    <text evidence="1 11">Metabolic intermediate biosynthesis; chorismate biosynthesis; chorismate from D-erythrose 4-phosphate and phosphoenolpyruvate: step 5/7.</text>
</comment>
<feature type="binding site" evidence="11">
    <location>
        <position position="137"/>
    </location>
    <ligand>
        <name>substrate</name>
    </ligand>
</feature>
<dbReference type="PANTHER" id="PTHR21087">
    <property type="entry name" value="SHIKIMATE KINASE"/>
    <property type="match status" value="1"/>
</dbReference>
<dbReference type="EMBL" id="CP130318">
    <property type="protein sequence ID" value="WNQ13618.1"/>
    <property type="molecule type" value="Genomic_DNA"/>
</dbReference>
<dbReference type="InterPro" id="IPR023000">
    <property type="entry name" value="Shikimate_kinase_CS"/>
</dbReference>
<keyword evidence="13" id="KW-1185">Reference proteome</keyword>
<dbReference type="HAMAP" id="MF_00109">
    <property type="entry name" value="Shikimate_kinase"/>
    <property type="match status" value="1"/>
</dbReference>
<dbReference type="EC" id="2.7.1.71" evidence="3 11"/>
<keyword evidence="8 11" id="KW-0067">ATP-binding</keyword>
<evidence type="ECO:0000256" key="10">
    <source>
        <dbReference type="ARBA" id="ARBA00048567"/>
    </source>
</evidence>
<evidence type="ECO:0000313" key="13">
    <source>
        <dbReference type="Proteomes" id="UP001305702"/>
    </source>
</evidence>
<dbReference type="GO" id="GO:0004765">
    <property type="term" value="F:shikimate kinase activity"/>
    <property type="evidence" value="ECO:0007669"/>
    <property type="project" value="UniProtKB-UniRule"/>
</dbReference>
<organism evidence="12 13">
    <name type="scientific">Paenibacillus aurantius</name>
    <dbReference type="NCBI Taxonomy" id="2918900"/>
    <lineage>
        <taxon>Bacteria</taxon>
        <taxon>Bacillati</taxon>
        <taxon>Bacillota</taxon>
        <taxon>Bacilli</taxon>
        <taxon>Bacillales</taxon>
        <taxon>Paenibacillaceae</taxon>
        <taxon>Paenibacillus</taxon>
    </lineage>
</organism>
<evidence type="ECO:0000256" key="5">
    <source>
        <dbReference type="ARBA" id="ARBA00022679"/>
    </source>
</evidence>
<keyword evidence="4 11" id="KW-0028">Amino-acid biosynthesis</keyword>
<proteinExistence type="inferred from homology"/>
<evidence type="ECO:0000256" key="4">
    <source>
        <dbReference type="ARBA" id="ARBA00022605"/>
    </source>
</evidence>
<comment type="subunit">
    <text evidence="11">Monomer.</text>
</comment>
<dbReference type="KEGG" id="paun:MJA45_11560"/>
<comment type="catalytic activity">
    <reaction evidence="10 11">
        <text>shikimate + ATP = 3-phosphoshikimate + ADP + H(+)</text>
        <dbReference type="Rhea" id="RHEA:13121"/>
        <dbReference type="ChEBI" id="CHEBI:15378"/>
        <dbReference type="ChEBI" id="CHEBI:30616"/>
        <dbReference type="ChEBI" id="CHEBI:36208"/>
        <dbReference type="ChEBI" id="CHEBI:145989"/>
        <dbReference type="ChEBI" id="CHEBI:456216"/>
        <dbReference type="EC" id="2.7.1.71"/>
    </reaction>
</comment>
<feature type="binding site" evidence="11">
    <location>
        <position position="153"/>
    </location>
    <ligand>
        <name>ATP</name>
        <dbReference type="ChEBI" id="CHEBI:30616"/>
    </ligand>
</feature>
<dbReference type="RefSeq" id="WP_315607401.1">
    <property type="nucleotide sequence ID" value="NZ_CP130318.1"/>
</dbReference>
<evidence type="ECO:0000313" key="12">
    <source>
        <dbReference type="EMBL" id="WNQ13618.1"/>
    </source>
</evidence>
<dbReference type="GO" id="GO:0005524">
    <property type="term" value="F:ATP binding"/>
    <property type="evidence" value="ECO:0007669"/>
    <property type="project" value="UniProtKB-UniRule"/>
</dbReference>
<dbReference type="PANTHER" id="PTHR21087:SF16">
    <property type="entry name" value="SHIKIMATE KINASE 1, CHLOROPLASTIC"/>
    <property type="match status" value="1"/>
</dbReference>